<accession>A0A087E996</accession>
<dbReference type="Proteomes" id="UP000029003">
    <property type="component" value="Unassembled WGS sequence"/>
</dbReference>
<proteinExistence type="predicted"/>
<evidence type="ECO:0000313" key="2">
    <source>
        <dbReference type="Proteomes" id="UP000029003"/>
    </source>
</evidence>
<reference evidence="1 2" key="1">
    <citation type="submission" date="2014-03" db="EMBL/GenBank/DDBJ databases">
        <title>Genomics of Bifidobacteria.</title>
        <authorList>
            <person name="Ventura M."/>
            <person name="Milani C."/>
            <person name="Lugli G.A."/>
        </authorList>
    </citation>
    <scope>NUCLEOTIDE SEQUENCE [LARGE SCALE GENOMIC DNA]</scope>
    <source>
        <strain evidence="1 2">LMG 21395</strain>
    </source>
</reference>
<sequence>MRTQTGDATEAVSVDSLNSYSNWLRQDRRERRRFVNGRAPDPNIRASCMATVRWCRPCRFAGRVVMSAVHQCLPCAGPSHVACRPGCGAYHALCSPLVHLLPVTRLSSKGRGDRHDHTT</sequence>
<protein>
    <submittedName>
        <fullName evidence="1">Uncharacterized protein</fullName>
    </submittedName>
</protein>
<comment type="caution">
    <text evidence="1">The sequence shown here is derived from an EMBL/GenBank/DDBJ whole genome shotgun (WGS) entry which is preliminary data.</text>
</comment>
<evidence type="ECO:0000313" key="1">
    <source>
        <dbReference type="EMBL" id="KFJ04347.1"/>
    </source>
</evidence>
<gene>
    <name evidence="1" type="ORF">THER5_1953</name>
</gene>
<dbReference type="AlphaFoldDB" id="A0A087E996"/>
<name>A0A087E996_9BIFI</name>
<organism evidence="1 2">
    <name type="scientific">Bifidobacterium thermacidophilum subsp. thermacidophilum</name>
    <dbReference type="NCBI Taxonomy" id="79262"/>
    <lineage>
        <taxon>Bacteria</taxon>
        <taxon>Bacillati</taxon>
        <taxon>Actinomycetota</taxon>
        <taxon>Actinomycetes</taxon>
        <taxon>Bifidobacteriales</taxon>
        <taxon>Bifidobacteriaceae</taxon>
        <taxon>Bifidobacterium</taxon>
    </lineage>
</organism>
<dbReference type="EMBL" id="JGZT01000002">
    <property type="protein sequence ID" value="KFJ04347.1"/>
    <property type="molecule type" value="Genomic_DNA"/>
</dbReference>